<dbReference type="InterPro" id="IPR010111">
    <property type="entry name" value="Kynureninase"/>
</dbReference>
<comment type="catalytic activity">
    <reaction evidence="4">
        <text>3-hydroxy-L-kynurenine + H2O = 3-hydroxyanthranilate + L-alanine + H(+)</text>
        <dbReference type="Rhea" id="RHEA:25143"/>
        <dbReference type="ChEBI" id="CHEBI:15377"/>
        <dbReference type="ChEBI" id="CHEBI:15378"/>
        <dbReference type="ChEBI" id="CHEBI:36559"/>
        <dbReference type="ChEBI" id="CHEBI:57972"/>
        <dbReference type="ChEBI" id="CHEBI:58125"/>
        <dbReference type="EC" id="3.7.1.3"/>
    </reaction>
</comment>
<dbReference type="Gene3D" id="3.90.1150.10">
    <property type="entry name" value="Aspartate Aminotransferase, domain 1"/>
    <property type="match status" value="1"/>
</dbReference>
<comment type="cofactor">
    <cofactor evidence="4">
        <name>pyridoxal 5'-phosphate</name>
        <dbReference type="ChEBI" id="CHEBI:597326"/>
    </cofactor>
</comment>
<dbReference type="PIRSF" id="PIRSF038800">
    <property type="entry name" value="KYNU"/>
    <property type="match status" value="1"/>
</dbReference>
<keyword evidence="3 4" id="KW-0663">Pyridoxal phosphate</keyword>
<evidence type="ECO:0000256" key="2">
    <source>
        <dbReference type="ARBA" id="ARBA00022801"/>
    </source>
</evidence>
<keyword evidence="6" id="KW-1185">Reference proteome</keyword>
<accession>A0ABV5LQX6</accession>
<dbReference type="InterPro" id="IPR015422">
    <property type="entry name" value="PyrdxlP-dep_Trfase_small"/>
</dbReference>
<protein>
    <recommendedName>
        <fullName evidence="4">Kynureninase</fullName>
        <ecNumber evidence="4">3.7.1.3</ecNumber>
    </recommendedName>
</protein>
<keyword evidence="2 4" id="KW-0378">Hydrolase</keyword>
<comment type="pathway">
    <text evidence="4">Cofactor biosynthesis; NAD(+) biosynthesis; quinolinate from L-kynurenine: step 2/3.</text>
</comment>
<comment type="caution">
    <text evidence="5">The sequence shown here is derived from an EMBL/GenBank/DDBJ whole genome shotgun (WGS) entry which is preliminary data.</text>
</comment>
<comment type="pathway">
    <text evidence="4">Amino-acid degradation; L-kynurenine degradation; L-alanine and anthranilate from L-kynurenine: step 1/1.</text>
</comment>
<comment type="subunit">
    <text evidence="4">Homodimer.</text>
</comment>
<dbReference type="EC" id="3.7.1.3" evidence="4"/>
<name>A0ABV5LQX6_9ACTN</name>
<dbReference type="Gene3D" id="3.40.640.10">
    <property type="entry name" value="Type I PLP-dependent aspartate aminotransferase-like (Major domain)"/>
    <property type="match status" value="1"/>
</dbReference>
<evidence type="ECO:0000256" key="1">
    <source>
        <dbReference type="ARBA" id="ARBA00022642"/>
    </source>
</evidence>
<gene>
    <name evidence="5" type="ORF">ACFFVI_05765</name>
</gene>
<dbReference type="Pfam" id="PF22580">
    <property type="entry name" value="KYNU_C"/>
    <property type="match status" value="1"/>
</dbReference>
<dbReference type="PANTHER" id="PTHR14084">
    <property type="entry name" value="KYNURENINASE"/>
    <property type="match status" value="1"/>
</dbReference>
<proteinExistence type="inferred from homology"/>
<dbReference type="PANTHER" id="PTHR14084:SF0">
    <property type="entry name" value="KYNURENINASE"/>
    <property type="match status" value="1"/>
</dbReference>
<keyword evidence="1 4" id="KW-0662">Pyridine nucleotide biosynthesis</keyword>
<comment type="similarity">
    <text evidence="4">Belongs to the kynureninase family.</text>
</comment>
<comment type="function">
    <text evidence="4">Catalyzes the cleavage of L-kynurenine (L-Kyn) and L-3-hydroxykynurenine (L-3OHKyn) into anthranilic acid (AA) and 3-hydroxyanthranilic acid (3-OHAA), respectively.</text>
</comment>
<evidence type="ECO:0000313" key="6">
    <source>
        <dbReference type="Proteomes" id="UP001589748"/>
    </source>
</evidence>
<dbReference type="RefSeq" id="WP_380138294.1">
    <property type="nucleotide sequence ID" value="NZ_JBHLUI010000009.1"/>
</dbReference>
<sequence>MTTTATPDPAPDAPRPGDLARRAAELDAADPLAARRTDFLLEAAPGVSAYLDGNSLGRPLRASAAALSAFVEQQWGGRLIQGWSDGWMAWPEVVGDQLGRVCLGAAPGQTVVADSTTVLFYKLVRAALDAGLAQGRDEIVCDTDNFPTDRFVLEGIAAERGARLRWVETDPAAGITVEQVRPLLGPRTALVTFSHVAYRSGHLADAAAITAAAHEAGALALFDLSHSVGSVELDLDGWGVDLAVGCTYKYLNGGPGAPAFGYLASRHHGRLHQPVQGWMGHAQPFAMGQGYEPAAGARGLVSGTPPILAMVPLRAFLDVLEEVGMPAVRAKSQALTAFCLDAVDELLAPAGVEVATPRDPDARGGHVTVRRHDFQAVNDALWARGVLPDFRHPDGIRIGLAPLSTSFAETLAGVQALQQLLAERDAR</sequence>
<evidence type="ECO:0000256" key="3">
    <source>
        <dbReference type="ARBA" id="ARBA00022898"/>
    </source>
</evidence>
<comment type="catalytic activity">
    <reaction evidence="4">
        <text>L-kynurenine + H2O = anthranilate + L-alanine + H(+)</text>
        <dbReference type="Rhea" id="RHEA:16813"/>
        <dbReference type="ChEBI" id="CHEBI:15377"/>
        <dbReference type="ChEBI" id="CHEBI:15378"/>
        <dbReference type="ChEBI" id="CHEBI:16567"/>
        <dbReference type="ChEBI" id="CHEBI:57959"/>
        <dbReference type="ChEBI" id="CHEBI:57972"/>
        <dbReference type="EC" id="3.7.1.3"/>
    </reaction>
</comment>
<evidence type="ECO:0000256" key="4">
    <source>
        <dbReference type="PIRNR" id="PIRNR038800"/>
    </source>
</evidence>
<evidence type="ECO:0000313" key="5">
    <source>
        <dbReference type="EMBL" id="MFB9376469.1"/>
    </source>
</evidence>
<dbReference type="InterPro" id="IPR015424">
    <property type="entry name" value="PyrdxlP-dep_Trfase"/>
</dbReference>
<dbReference type="InterPro" id="IPR015421">
    <property type="entry name" value="PyrdxlP-dep_Trfase_major"/>
</dbReference>
<dbReference type="EMBL" id="JBHMDM010000003">
    <property type="protein sequence ID" value="MFB9376469.1"/>
    <property type="molecule type" value="Genomic_DNA"/>
</dbReference>
<dbReference type="Proteomes" id="UP001589748">
    <property type="component" value="Unassembled WGS sequence"/>
</dbReference>
<reference evidence="5 6" key="1">
    <citation type="submission" date="2024-09" db="EMBL/GenBank/DDBJ databases">
        <authorList>
            <person name="Sun Q."/>
            <person name="Mori K."/>
        </authorList>
    </citation>
    <scope>NUCLEOTIDE SEQUENCE [LARGE SCALE GENOMIC DNA]</scope>
    <source>
        <strain evidence="5 6">TISTR 1856</strain>
    </source>
</reference>
<organism evidence="5 6">
    <name type="scientific">Kineococcus gynurae</name>
    <dbReference type="NCBI Taxonomy" id="452979"/>
    <lineage>
        <taxon>Bacteria</taxon>
        <taxon>Bacillati</taxon>
        <taxon>Actinomycetota</taxon>
        <taxon>Actinomycetes</taxon>
        <taxon>Kineosporiales</taxon>
        <taxon>Kineosporiaceae</taxon>
        <taxon>Kineococcus</taxon>
    </lineage>
</organism>
<dbReference type="SUPFAM" id="SSF53383">
    <property type="entry name" value="PLP-dependent transferases"/>
    <property type="match status" value="1"/>
</dbReference>